<evidence type="ECO:0000313" key="2">
    <source>
        <dbReference type="Proteomes" id="UP000281553"/>
    </source>
</evidence>
<organism evidence="1 2">
    <name type="scientific">Dibothriocephalus latus</name>
    <name type="common">Fish tapeworm</name>
    <name type="synonym">Diphyllobothrium latum</name>
    <dbReference type="NCBI Taxonomy" id="60516"/>
    <lineage>
        <taxon>Eukaryota</taxon>
        <taxon>Metazoa</taxon>
        <taxon>Spiralia</taxon>
        <taxon>Lophotrochozoa</taxon>
        <taxon>Platyhelminthes</taxon>
        <taxon>Cestoda</taxon>
        <taxon>Eucestoda</taxon>
        <taxon>Diphyllobothriidea</taxon>
        <taxon>Diphyllobothriidae</taxon>
        <taxon>Dibothriocephalus</taxon>
    </lineage>
</organism>
<dbReference type="Proteomes" id="UP000281553">
    <property type="component" value="Unassembled WGS sequence"/>
</dbReference>
<accession>A0A3P7P745</accession>
<reference evidence="1 2" key="1">
    <citation type="submission" date="2018-11" db="EMBL/GenBank/DDBJ databases">
        <authorList>
            <consortium name="Pathogen Informatics"/>
        </authorList>
    </citation>
    <scope>NUCLEOTIDE SEQUENCE [LARGE SCALE GENOMIC DNA]</scope>
</reference>
<sequence>MTHFEFPFQTLYLPQHTDMNSITYKLQSKNVHRNASRSTLGYNRNAGTYEEDLEASEIMHDVQNTLVVFGKIDPDKDEPRPMKTWSKEYRQLVSGQVRITNGNKADPVISAYTDVPEFLAAHTSTPDKDTTYAVLDNGCEIKIRIDKNVDRDSIQFINDTRAEKYKVLFDRHVKEGEMSNGHTDYDMQVNQLFRFSRDRYDLDNITGRVKGDYIVLFAPFLRSQMKS</sequence>
<gene>
    <name evidence="1" type="ORF">DILT_LOCUS18442</name>
</gene>
<protein>
    <submittedName>
        <fullName evidence="1">Uncharacterized protein</fullName>
    </submittedName>
</protein>
<evidence type="ECO:0000313" key="1">
    <source>
        <dbReference type="EMBL" id="VDN41087.1"/>
    </source>
</evidence>
<proteinExistence type="predicted"/>
<keyword evidence="2" id="KW-1185">Reference proteome</keyword>
<dbReference type="OrthoDB" id="6248820at2759"/>
<name>A0A3P7P745_DIBLA</name>
<dbReference type="EMBL" id="UYRU01100398">
    <property type="protein sequence ID" value="VDN41087.1"/>
    <property type="molecule type" value="Genomic_DNA"/>
</dbReference>
<dbReference type="AlphaFoldDB" id="A0A3P7P745"/>